<proteinExistence type="predicted"/>
<dbReference type="EMBL" id="GG662374">
    <property type="protein sequence ID" value="EAS05292.1"/>
    <property type="molecule type" value="Genomic_DNA"/>
</dbReference>
<dbReference type="HOGENOM" id="CLU_398230_0_0_1"/>
<gene>
    <name evidence="2" type="ORF">TTHERM_01019610</name>
</gene>
<sequence>MNGNVKQYQQLNKSIQQIFSSTKRLEPLSKQLSKHANDYLKSTLEQEDNTLNMQESQLYVQKMDQNLMNERSGFQNFKMNIKDQAKAERLFSDESASDCSPVLKPSLPQTPTQNNQNNQLKNKGISFSNLSKTYTNTNASLSPKTTTSIPQTPQKQKLDKTLQNYHTIGEEKNIYTQDKKKYFSHFRNFSNPCILNTSQQEFVDQNCREESCKTKSQLKQNQNFQSNENQSDTEKKEQLQIKFTNPMIQSKFASLQSTPKNNQQDTKNQQNQQNKAIILTKSENAYGIHLFHNRNQQKKQMLKQFSIQESQKKMNKTIFNLNDIIPNLYYINSSYKNEKDLLQLIEKKQQQIKMSQTAKDTPISIQSQQFINIKQSQPSTKNQFQHIQRQIRQNRSPQNIQKQNKVVFSSLLSQTFNNNFEQYDVIESGITRKLKQNIRQKSAVSQSLNNSQINTKNFNQQVSFEDDLQELIQNYQSPGCDSILGNQNLQKKQEQKGQIYLIDNNQSKTPNQNFLYKSLYPTKSSLNKNYQSSIQNIFFKEQSKKMEPDDSNNVNKSNNRASSNLKNIQSNQINMNPNQNMKPNDEKNTKYVKLLLKMEKNQQIEQFKMMNKNQSFAMKNKEDQVEKLYNFSKNQINKNHQDTQSQKILVKQNNPFQLLSSPTQAQHQYNYILKKDLLFNKFLEQEKLKLKQ</sequence>
<feature type="region of interest" description="Disordered" evidence="1">
    <location>
        <begin position="216"/>
        <end position="237"/>
    </location>
</feature>
<feature type="compositionally biased region" description="Low complexity" evidence="1">
    <location>
        <begin position="107"/>
        <end position="122"/>
    </location>
</feature>
<feature type="region of interest" description="Disordered" evidence="1">
    <location>
        <begin position="542"/>
        <end position="585"/>
    </location>
</feature>
<dbReference type="Proteomes" id="UP000009168">
    <property type="component" value="Unassembled WGS sequence"/>
</dbReference>
<dbReference type="KEGG" id="tet:TTHERM_01019610"/>
<dbReference type="RefSeq" id="XP_001025537.1">
    <property type="nucleotide sequence ID" value="XM_001025537.1"/>
</dbReference>
<dbReference type="AlphaFoldDB" id="Q24C10"/>
<feature type="compositionally biased region" description="Polar residues" evidence="1">
    <location>
        <begin position="551"/>
        <end position="582"/>
    </location>
</feature>
<evidence type="ECO:0000313" key="3">
    <source>
        <dbReference type="Proteomes" id="UP000009168"/>
    </source>
</evidence>
<feature type="compositionally biased region" description="Low complexity" evidence="1">
    <location>
        <begin position="220"/>
        <end position="230"/>
    </location>
</feature>
<name>Q24C10_TETTS</name>
<evidence type="ECO:0000313" key="2">
    <source>
        <dbReference type="EMBL" id="EAS05292.1"/>
    </source>
</evidence>
<organism evidence="2 3">
    <name type="scientific">Tetrahymena thermophila (strain SB210)</name>
    <dbReference type="NCBI Taxonomy" id="312017"/>
    <lineage>
        <taxon>Eukaryota</taxon>
        <taxon>Sar</taxon>
        <taxon>Alveolata</taxon>
        <taxon>Ciliophora</taxon>
        <taxon>Intramacronucleata</taxon>
        <taxon>Oligohymenophorea</taxon>
        <taxon>Hymenostomatida</taxon>
        <taxon>Tetrahymenina</taxon>
        <taxon>Tetrahymenidae</taxon>
        <taxon>Tetrahymena</taxon>
    </lineage>
</organism>
<reference evidence="3" key="1">
    <citation type="journal article" date="2006" name="PLoS Biol.">
        <title>Macronuclear genome sequence of the ciliate Tetrahymena thermophila, a model eukaryote.</title>
        <authorList>
            <person name="Eisen J.A."/>
            <person name="Coyne R.S."/>
            <person name="Wu M."/>
            <person name="Wu D."/>
            <person name="Thiagarajan M."/>
            <person name="Wortman J.R."/>
            <person name="Badger J.H."/>
            <person name="Ren Q."/>
            <person name="Amedeo P."/>
            <person name="Jones K.M."/>
            <person name="Tallon L.J."/>
            <person name="Delcher A.L."/>
            <person name="Salzberg S.L."/>
            <person name="Silva J.C."/>
            <person name="Haas B.J."/>
            <person name="Majoros W.H."/>
            <person name="Farzad M."/>
            <person name="Carlton J.M."/>
            <person name="Smith R.K. Jr."/>
            <person name="Garg J."/>
            <person name="Pearlman R.E."/>
            <person name="Karrer K.M."/>
            <person name="Sun L."/>
            <person name="Manning G."/>
            <person name="Elde N.C."/>
            <person name="Turkewitz A.P."/>
            <person name="Asai D.J."/>
            <person name="Wilkes D.E."/>
            <person name="Wang Y."/>
            <person name="Cai H."/>
            <person name="Collins K."/>
            <person name="Stewart B.A."/>
            <person name="Lee S.R."/>
            <person name="Wilamowska K."/>
            <person name="Weinberg Z."/>
            <person name="Ruzzo W.L."/>
            <person name="Wloga D."/>
            <person name="Gaertig J."/>
            <person name="Frankel J."/>
            <person name="Tsao C.-C."/>
            <person name="Gorovsky M.A."/>
            <person name="Keeling P.J."/>
            <person name="Waller R.F."/>
            <person name="Patron N.J."/>
            <person name="Cherry J.M."/>
            <person name="Stover N.A."/>
            <person name="Krieger C.J."/>
            <person name="del Toro C."/>
            <person name="Ryder H.F."/>
            <person name="Williamson S.C."/>
            <person name="Barbeau R.A."/>
            <person name="Hamilton E.P."/>
            <person name="Orias E."/>
        </authorList>
    </citation>
    <scope>NUCLEOTIDE SEQUENCE [LARGE SCALE GENOMIC DNA]</scope>
    <source>
        <strain evidence="3">SB210</strain>
    </source>
</reference>
<feature type="region of interest" description="Disordered" evidence="1">
    <location>
        <begin position="92"/>
        <end position="122"/>
    </location>
</feature>
<keyword evidence="3" id="KW-1185">Reference proteome</keyword>
<evidence type="ECO:0000256" key="1">
    <source>
        <dbReference type="SAM" id="MobiDB-lite"/>
    </source>
</evidence>
<protein>
    <submittedName>
        <fullName evidence="2">Uncharacterized protein</fullName>
    </submittedName>
</protein>
<dbReference type="InParanoid" id="Q24C10"/>
<feature type="region of interest" description="Disordered" evidence="1">
    <location>
        <begin position="136"/>
        <end position="157"/>
    </location>
</feature>
<accession>Q24C10</accession>
<dbReference type="GeneID" id="7835965"/>